<proteinExistence type="predicted"/>
<sequence>MNELESQIEAFLIPTARGLAFVVLADPVAVAGTVVASRKSYGTFLSRRGRESTIGKEWRTDSG</sequence>
<keyword evidence="2" id="KW-1185">Reference proteome</keyword>
<protein>
    <submittedName>
        <fullName evidence="1">Uncharacterized protein</fullName>
    </submittedName>
</protein>
<evidence type="ECO:0000313" key="2">
    <source>
        <dbReference type="Proteomes" id="UP000501690"/>
    </source>
</evidence>
<evidence type="ECO:0000313" key="1">
    <source>
        <dbReference type="EMBL" id="QCD94043.1"/>
    </source>
</evidence>
<gene>
    <name evidence="1" type="ORF">DEO72_LG5g2121</name>
</gene>
<organism evidence="1 2">
    <name type="scientific">Vigna unguiculata</name>
    <name type="common">Cowpea</name>
    <dbReference type="NCBI Taxonomy" id="3917"/>
    <lineage>
        <taxon>Eukaryota</taxon>
        <taxon>Viridiplantae</taxon>
        <taxon>Streptophyta</taxon>
        <taxon>Embryophyta</taxon>
        <taxon>Tracheophyta</taxon>
        <taxon>Spermatophyta</taxon>
        <taxon>Magnoliopsida</taxon>
        <taxon>eudicotyledons</taxon>
        <taxon>Gunneridae</taxon>
        <taxon>Pentapetalae</taxon>
        <taxon>rosids</taxon>
        <taxon>fabids</taxon>
        <taxon>Fabales</taxon>
        <taxon>Fabaceae</taxon>
        <taxon>Papilionoideae</taxon>
        <taxon>50 kb inversion clade</taxon>
        <taxon>NPAAA clade</taxon>
        <taxon>indigoferoid/millettioid clade</taxon>
        <taxon>Phaseoleae</taxon>
        <taxon>Vigna</taxon>
    </lineage>
</organism>
<dbReference type="Proteomes" id="UP000501690">
    <property type="component" value="Linkage Group LG5"/>
</dbReference>
<dbReference type="AlphaFoldDB" id="A0A4D6LZX6"/>
<name>A0A4D6LZX6_VIGUN</name>
<accession>A0A4D6LZX6</accession>
<dbReference type="EMBL" id="CP039349">
    <property type="protein sequence ID" value="QCD94043.1"/>
    <property type="molecule type" value="Genomic_DNA"/>
</dbReference>
<reference evidence="1 2" key="1">
    <citation type="submission" date="2019-04" db="EMBL/GenBank/DDBJ databases">
        <title>An improved genome assembly and genetic linkage map for asparagus bean, Vigna unguiculata ssp. sesquipedialis.</title>
        <authorList>
            <person name="Xia Q."/>
            <person name="Zhang R."/>
            <person name="Dong Y."/>
        </authorList>
    </citation>
    <scope>NUCLEOTIDE SEQUENCE [LARGE SCALE GENOMIC DNA]</scope>
    <source>
        <tissue evidence="1">Leaf</tissue>
    </source>
</reference>